<organism evidence="1 2">
    <name type="scientific">Gordonia humi</name>
    <dbReference type="NCBI Taxonomy" id="686429"/>
    <lineage>
        <taxon>Bacteria</taxon>
        <taxon>Bacillati</taxon>
        <taxon>Actinomycetota</taxon>
        <taxon>Actinomycetes</taxon>
        <taxon>Mycobacteriales</taxon>
        <taxon>Gordoniaceae</taxon>
        <taxon>Gordonia</taxon>
    </lineage>
</organism>
<name>A0A840F0H7_9ACTN</name>
<dbReference type="Proteomes" id="UP000551501">
    <property type="component" value="Unassembled WGS sequence"/>
</dbReference>
<comment type="caution">
    <text evidence="1">The sequence shown here is derived from an EMBL/GenBank/DDBJ whole genome shotgun (WGS) entry which is preliminary data.</text>
</comment>
<evidence type="ECO:0000313" key="1">
    <source>
        <dbReference type="EMBL" id="MBB4137381.1"/>
    </source>
</evidence>
<dbReference type="EMBL" id="JACIFP010000001">
    <property type="protein sequence ID" value="MBB4137381.1"/>
    <property type="molecule type" value="Genomic_DNA"/>
</dbReference>
<proteinExistence type="predicted"/>
<keyword evidence="2" id="KW-1185">Reference proteome</keyword>
<accession>A0A840F0H7</accession>
<protein>
    <submittedName>
        <fullName evidence="1">Uncharacterized protein</fullName>
    </submittedName>
</protein>
<reference evidence="1 2" key="1">
    <citation type="submission" date="2020-08" db="EMBL/GenBank/DDBJ databases">
        <title>Sequencing the genomes of 1000 actinobacteria strains.</title>
        <authorList>
            <person name="Klenk H.-P."/>
        </authorList>
    </citation>
    <scope>NUCLEOTIDE SEQUENCE [LARGE SCALE GENOMIC DNA]</scope>
    <source>
        <strain evidence="1 2">DSM 45298</strain>
    </source>
</reference>
<dbReference type="RefSeq" id="WP_183372240.1">
    <property type="nucleotide sequence ID" value="NZ_BAABHL010000126.1"/>
</dbReference>
<gene>
    <name evidence="1" type="ORF">BKA16_003933</name>
</gene>
<dbReference type="AlphaFoldDB" id="A0A840F0H7"/>
<dbReference type="InterPro" id="IPR053847">
    <property type="entry name" value="DUF6928"/>
</dbReference>
<dbReference type="Pfam" id="PF21997">
    <property type="entry name" value="DUF6928"/>
    <property type="match status" value="1"/>
</dbReference>
<evidence type="ECO:0000313" key="2">
    <source>
        <dbReference type="Proteomes" id="UP000551501"/>
    </source>
</evidence>
<sequence>MGLNLSFLVYSSDGALDLTEPVAAGAADAVIGRLFPRTPYRRVATRPLLDTSFPERGTPAVGVYDDGVLIATRDAHLYDPDILHTRYHKLTEWPDLRLLTSRSANGMFAYARWQDGRMQRCISVNAVAGVWRNDGAAEAFEGNEAVSDDRWLDLCNGALASVLSLEGDAARPVSNAVDWEDVGLHVFAR</sequence>